<dbReference type="Ensembl" id="ENSGMOT00000010183.2">
    <property type="protein sequence ID" value="ENSGMOP00000009915.2"/>
    <property type="gene ID" value="ENSGMOG00000009276.2"/>
</dbReference>
<dbReference type="InterPro" id="IPR015943">
    <property type="entry name" value="WD40/YVTN_repeat-like_dom_sf"/>
</dbReference>
<dbReference type="GO" id="GO:0030334">
    <property type="term" value="P:regulation of cell migration"/>
    <property type="evidence" value="ECO:0007669"/>
    <property type="project" value="TreeGrafter"/>
</dbReference>
<feature type="transmembrane region" description="Helical" evidence="12">
    <location>
        <begin position="827"/>
        <end position="843"/>
    </location>
</feature>
<dbReference type="Proteomes" id="UP000694546">
    <property type="component" value="Chromosome 1"/>
</dbReference>
<dbReference type="SUPFAM" id="SSF81296">
    <property type="entry name" value="E set domains"/>
    <property type="match status" value="2"/>
</dbReference>
<evidence type="ECO:0000256" key="12">
    <source>
        <dbReference type="SAM" id="Phobius"/>
    </source>
</evidence>
<dbReference type="InterPro" id="IPR008936">
    <property type="entry name" value="Rho_GTPase_activation_prot"/>
</dbReference>
<dbReference type="GO" id="GO:0017154">
    <property type="term" value="F:semaphorin receptor activity"/>
    <property type="evidence" value="ECO:0007669"/>
    <property type="project" value="InterPro"/>
</dbReference>
<dbReference type="GO" id="GO:0008360">
    <property type="term" value="P:regulation of cell shape"/>
    <property type="evidence" value="ECO:0007669"/>
    <property type="project" value="TreeGrafter"/>
</dbReference>
<dbReference type="InterPro" id="IPR002165">
    <property type="entry name" value="Plexin_repeat"/>
</dbReference>
<keyword evidence="4 12" id="KW-0812">Transmembrane</keyword>
<dbReference type="InterPro" id="IPR013783">
    <property type="entry name" value="Ig-like_fold"/>
</dbReference>
<comment type="subcellular location">
    <subcellularLocation>
        <location evidence="1">Cell membrane</location>
        <topology evidence="1">Single-pass membrane protein</topology>
    </subcellularLocation>
</comment>
<keyword evidence="7 12" id="KW-1133">Transmembrane helix</keyword>
<evidence type="ECO:0000256" key="7">
    <source>
        <dbReference type="ARBA" id="ARBA00022989"/>
    </source>
</evidence>
<feature type="domain" description="Sema" evidence="13">
    <location>
        <begin position="1"/>
        <end position="398"/>
    </location>
</feature>
<dbReference type="SMART" id="SM00429">
    <property type="entry name" value="IPT"/>
    <property type="match status" value="2"/>
</dbReference>
<comment type="caution">
    <text evidence="11">Lacks conserved residue(s) required for the propagation of feature annotation.</text>
</comment>
<dbReference type="SUPFAM" id="SSF101912">
    <property type="entry name" value="Sema domain"/>
    <property type="match status" value="1"/>
</dbReference>
<evidence type="ECO:0000313" key="14">
    <source>
        <dbReference type="Ensembl" id="ENSGMOP00000009915.2"/>
    </source>
</evidence>
<dbReference type="GO" id="GO:0005886">
    <property type="term" value="C:plasma membrane"/>
    <property type="evidence" value="ECO:0007669"/>
    <property type="project" value="UniProtKB-SubCell"/>
</dbReference>
<dbReference type="SMART" id="SM00630">
    <property type="entry name" value="Sema"/>
    <property type="match status" value="1"/>
</dbReference>
<dbReference type="SMART" id="SM00423">
    <property type="entry name" value="PSI"/>
    <property type="match status" value="1"/>
</dbReference>
<dbReference type="InterPro" id="IPR001627">
    <property type="entry name" value="Semap_dom"/>
</dbReference>
<dbReference type="InterPro" id="IPR013548">
    <property type="entry name" value="Plexin_cytoplasmic_RasGAP_dom"/>
</dbReference>
<dbReference type="SUPFAM" id="SSF103575">
    <property type="entry name" value="Plexin repeat"/>
    <property type="match status" value="1"/>
</dbReference>
<evidence type="ECO:0000256" key="8">
    <source>
        <dbReference type="ARBA" id="ARBA00023136"/>
    </source>
</evidence>
<dbReference type="Gene3D" id="3.30.1680.10">
    <property type="entry name" value="ligand-binding face of the semaphorins, domain 2"/>
    <property type="match status" value="1"/>
</dbReference>
<dbReference type="GO" id="GO:0050772">
    <property type="term" value="P:positive regulation of axonogenesis"/>
    <property type="evidence" value="ECO:0007669"/>
    <property type="project" value="TreeGrafter"/>
</dbReference>
<evidence type="ECO:0000256" key="9">
    <source>
        <dbReference type="ARBA" id="ARBA00023157"/>
    </source>
</evidence>
<dbReference type="Pfam" id="PF24479">
    <property type="entry name" value="PSI_PlexinA-B"/>
    <property type="match status" value="1"/>
</dbReference>
<evidence type="ECO:0000256" key="11">
    <source>
        <dbReference type="PROSITE-ProRule" id="PRU00352"/>
    </source>
</evidence>
<dbReference type="InterPro" id="IPR036352">
    <property type="entry name" value="Semap_dom_sf"/>
</dbReference>
<dbReference type="GO" id="GO:0007162">
    <property type="term" value="P:negative regulation of cell adhesion"/>
    <property type="evidence" value="ECO:0007669"/>
    <property type="project" value="TreeGrafter"/>
</dbReference>
<dbReference type="GO" id="GO:0007411">
    <property type="term" value="P:axon guidance"/>
    <property type="evidence" value="ECO:0007669"/>
    <property type="project" value="UniProtKB-ARBA"/>
</dbReference>
<dbReference type="SUPFAM" id="SSF48350">
    <property type="entry name" value="GTPase activation domain, GAP"/>
    <property type="match status" value="1"/>
</dbReference>
<dbReference type="PANTHER" id="PTHR22625:SF69">
    <property type="entry name" value="PLEXIN-B3"/>
    <property type="match status" value="1"/>
</dbReference>
<evidence type="ECO:0000259" key="13">
    <source>
        <dbReference type="PROSITE" id="PS51004"/>
    </source>
</evidence>
<dbReference type="Pfam" id="PF20170">
    <property type="entry name" value="Plexin_RBD"/>
    <property type="match status" value="1"/>
</dbReference>
<proteinExistence type="inferred from homology"/>
<dbReference type="Pfam" id="PF01437">
    <property type="entry name" value="PSI"/>
    <property type="match status" value="1"/>
</dbReference>
<evidence type="ECO:0000256" key="3">
    <source>
        <dbReference type="ARBA" id="ARBA00022475"/>
    </source>
</evidence>
<feature type="transmembrane region" description="Helical" evidence="12">
    <location>
        <begin position="771"/>
        <end position="794"/>
    </location>
</feature>
<dbReference type="PROSITE" id="PS51004">
    <property type="entry name" value="SEMA"/>
    <property type="match status" value="1"/>
</dbReference>
<feature type="transmembrane region" description="Helical" evidence="12">
    <location>
        <begin position="746"/>
        <end position="764"/>
    </location>
</feature>
<accession>A0A8C4ZAQ0</accession>
<keyword evidence="5" id="KW-0732">Signal</keyword>
<dbReference type="Gene3D" id="1.10.506.10">
    <property type="entry name" value="GTPase Activation - p120gap, domain 1"/>
    <property type="match status" value="1"/>
</dbReference>
<sequence>VMSCYICCVMLYNCILCYNITLLCHIKLRYVIVMLYNLTYRRAVCPRSLANVSELLYTTSDPVDTQYVAANDPRVSTVAVVITTASKQEAGGRLRLMLVGRGYTSRGPGDVPPVTARRLAPTPPPRLAFSQEEELGKLVVGSYSEYNNRFVYAFRHGAHAYFLLARRDTRHRKEYLSFVARLCVSDRGFYSYVELPLLCKGGYNLARGARLAPDLARPALFITMAKGQASTPVATDHSALCVYGMAELDEMLSRTQEVCYSQEGRGSSGLEEAYIEYAVSSVCLRLPAVRTCTRTTPAGGAHPQPIASSIPLPATPTITMTTQLTAITTATEAGHTIALLGDKEGNLHKVVLVGSDWSGKLYDSVQVDQGSEVRELLLDRTREHAYVLTSSKVSRLPVAWCERKTGCQACLSLRDPYCGWCVLEGKCSRQHECSRNSSNHWLWSFETTNQCVSIQSLEPANQSRDVCMACVSSVWECNWCPLDQTCSSDPSCQHALHNHKVTTPPIATPSITTPSVATPSVATPSITTPLIATPSITTPPIATPLIATPPYSHAPFSPPHTPYSHTPYTHSICLSVRLRACLTGGVLVTIWGSNLGVRPQDLEGGVSVVGEPCTPKPDKYLISTRIVCELQPAVGPKEGPVLVTVGTHRPGRSSQLFTYRDPQVVAVVPSQGPVSGGTLLTIQGQRLLTGLTSDLTAYVGLQPCSLDSRLVCRTGPSEGSADVPVRIVIGRSERTVADALYLHLPWYYIYTIILHVLQYIYYIYDTTYTTYITISILHIQYNTIYILHYILHYIHYIYDTIYKLYILSYINYIYYTIYIYKRYILHILHYIYTTLYILLYYIVYYTIYATYTTIYILYILSYIYYIYYPIYMLHYAICVCVCVQGVGLTRAVSRGEVVVRLGDEECEVKTLDDTHLYCEPPEEQPSSLTALDLPSLTVGLGNLQVDLGVVQYDSSPSPIPLAAQLGLGAGAAVVVLSVLVVILMYRRKSKQALRDYKKVLLQLETLEINVGDQCRKEPDDGHDGPHRCGRAFPALLDFQSYAQRVFFPGQQGALLSQKLDVPETRRAAVEQGLSGLHKLLNNKAFLIKFIHTLEAQQGFSQRDRGYVASLLTVALHDKLEYFTEVMKTLLQHLVLQYASKNPKLMLRRTETVVEKMLTNWMSICLYSFLKEVAGEPLYMLFRAIKYQVDKGPVDAVTGRAKRTLNDSHLLREDIDYRPMTLSVLVKNDEDVQPCPVRVLDTDTITQVKEKILDQTYKGAAFSQRPSAHALDLEWRSGQAGHLTLSDDDVTAIVQGRWKKLNTLQHYKVPDGATVALIPASQASTKGSVHQVYQTAEKTPILEEEEEVRLWHLVKSSEEPDAPRRSSMRERERAKAIPEIYLTRLLSMKGTLQKFVDDVFVAILNTKRPPPIAVRFFFDFLDDMAEKHAIDDPETVHIWKTNSLPLRFWVNILKNPQFVFDVQVTDSIDAVLSVIAQTFIDSCTTSEHKVGRDSPVNKLLYAREIPRYKQMVERYYSDIHSAASGCYQEMNSTLTGLSGSFASEMSSLVALHELYKYINKYYDKVMSSLDEDSGGQKMQLAYRLQQVAALLENKVTDL</sequence>
<dbReference type="InterPro" id="IPR031148">
    <property type="entry name" value="Plexin"/>
</dbReference>
<dbReference type="Gene3D" id="3.10.20.90">
    <property type="entry name" value="Phosphatidylinositol 3-kinase Catalytic Subunit, Chain A, domain 1"/>
    <property type="match status" value="1"/>
</dbReference>
<keyword evidence="8 12" id="KW-0472">Membrane</keyword>
<keyword evidence="6" id="KW-0677">Repeat</keyword>
<dbReference type="GO" id="GO:0002116">
    <property type="term" value="C:semaphorin receptor complex"/>
    <property type="evidence" value="ECO:0007669"/>
    <property type="project" value="TreeGrafter"/>
</dbReference>
<dbReference type="PANTHER" id="PTHR22625">
    <property type="entry name" value="PLEXIN"/>
    <property type="match status" value="1"/>
</dbReference>
<evidence type="ECO:0000256" key="1">
    <source>
        <dbReference type="ARBA" id="ARBA00004162"/>
    </source>
</evidence>
<dbReference type="Pfam" id="PF08337">
    <property type="entry name" value="Plexin_cytopl"/>
    <property type="match status" value="1"/>
</dbReference>
<comment type="similarity">
    <text evidence="2">Belongs to the plexin family.</text>
</comment>
<evidence type="ECO:0000256" key="10">
    <source>
        <dbReference type="ARBA" id="ARBA00023180"/>
    </source>
</evidence>
<dbReference type="InterPro" id="IPR046800">
    <property type="entry name" value="Plexin_RBD"/>
</dbReference>
<feature type="transmembrane region" description="Helical" evidence="12">
    <location>
        <begin position="961"/>
        <end position="985"/>
    </location>
</feature>
<evidence type="ECO:0000256" key="4">
    <source>
        <dbReference type="ARBA" id="ARBA00022692"/>
    </source>
</evidence>
<evidence type="ECO:0000313" key="15">
    <source>
        <dbReference type="Proteomes" id="UP000694546"/>
    </source>
</evidence>
<dbReference type="InterPro" id="IPR014756">
    <property type="entry name" value="Ig_E-set"/>
</dbReference>
<feature type="transmembrane region" description="Helical" evidence="12">
    <location>
        <begin position="849"/>
        <end position="868"/>
    </location>
</feature>
<evidence type="ECO:0000256" key="5">
    <source>
        <dbReference type="ARBA" id="ARBA00022729"/>
    </source>
</evidence>
<keyword evidence="10" id="KW-0325">Glycoprotein</keyword>
<dbReference type="Pfam" id="PF01833">
    <property type="entry name" value="TIG"/>
    <property type="match status" value="2"/>
</dbReference>
<dbReference type="GeneTree" id="ENSGT01150000286928"/>
<organism evidence="14 15">
    <name type="scientific">Gadus morhua</name>
    <name type="common">Atlantic cod</name>
    <dbReference type="NCBI Taxonomy" id="8049"/>
    <lineage>
        <taxon>Eukaryota</taxon>
        <taxon>Metazoa</taxon>
        <taxon>Chordata</taxon>
        <taxon>Craniata</taxon>
        <taxon>Vertebrata</taxon>
        <taxon>Euteleostomi</taxon>
        <taxon>Actinopterygii</taxon>
        <taxon>Neopterygii</taxon>
        <taxon>Teleostei</taxon>
        <taxon>Neoteleostei</taxon>
        <taxon>Acanthomorphata</taxon>
        <taxon>Zeiogadaria</taxon>
        <taxon>Gadariae</taxon>
        <taxon>Gadiformes</taxon>
        <taxon>Gadoidei</taxon>
        <taxon>Gadidae</taxon>
        <taxon>Gadus</taxon>
    </lineage>
</organism>
<keyword evidence="9" id="KW-1015">Disulfide bond</keyword>
<reference evidence="14" key="3">
    <citation type="submission" date="2025-09" db="UniProtKB">
        <authorList>
            <consortium name="Ensembl"/>
        </authorList>
    </citation>
    <scope>IDENTIFICATION</scope>
</reference>
<name>A0A8C4ZAQ0_GADMO</name>
<dbReference type="Gene3D" id="2.60.40.10">
    <property type="entry name" value="Immunoglobulins"/>
    <property type="match status" value="2"/>
</dbReference>
<dbReference type="Gene3D" id="2.130.10.10">
    <property type="entry name" value="YVTN repeat-like/Quinoprotein amine dehydrogenase"/>
    <property type="match status" value="1"/>
</dbReference>
<evidence type="ECO:0000256" key="6">
    <source>
        <dbReference type="ARBA" id="ARBA00022737"/>
    </source>
</evidence>
<dbReference type="InterPro" id="IPR002909">
    <property type="entry name" value="IPT_dom"/>
</dbReference>
<dbReference type="InterPro" id="IPR016201">
    <property type="entry name" value="PSI"/>
</dbReference>
<reference evidence="14" key="2">
    <citation type="submission" date="2025-08" db="UniProtKB">
        <authorList>
            <consortium name="Ensembl"/>
        </authorList>
    </citation>
    <scope>IDENTIFICATION</scope>
</reference>
<dbReference type="Pfam" id="PF01403">
    <property type="entry name" value="Sema"/>
    <property type="match status" value="1"/>
</dbReference>
<reference evidence="14" key="1">
    <citation type="submission" date="2019-07" db="EMBL/GenBank/DDBJ databases">
        <authorList>
            <consortium name="Wellcome Sanger Institute Data Sharing"/>
        </authorList>
    </citation>
    <scope>NUCLEOTIDE SEQUENCE [LARGE SCALE GENOMIC DNA]</scope>
</reference>
<keyword evidence="15" id="KW-1185">Reference proteome</keyword>
<keyword evidence="3" id="KW-1003">Cell membrane</keyword>
<evidence type="ECO:0000256" key="2">
    <source>
        <dbReference type="ARBA" id="ARBA00010297"/>
    </source>
</evidence>
<protein>
    <submittedName>
        <fullName evidence="14">Plexin B3</fullName>
    </submittedName>
</protein>
<feature type="transmembrane region" description="Helical" evidence="12">
    <location>
        <begin position="800"/>
        <end position="820"/>
    </location>
</feature>